<gene>
    <name evidence="3" type="ORF">BU16DRAFT_532326</name>
</gene>
<feature type="signal peptide" evidence="2">
    <location>
        <begin position="1"/>
        <end position="19"/>
    </location>
</feature>
<dbReference type="PANTHER" id="PTHR38049:SF1">
    <property type="entry name" value="PROTEIN KINASE DOMAIN-CONTAINING PROTEIN"/>
    <property type="match status" value="1"/>
</dbReference>
<keyword evidence="2" id="KW-0732">Signal</keyword>
<dbReference type="AlphaFoldDB" id="A0A6A6Q9M8"/>
<dbReference type="EMBL" id="MU004204">
    <property type="protein sequence ID" value="KAF2488303.1"/>
    <property type="molecule type" value="Genomic_DNA"/>
</dbReference>
<feature type="compositionally biased region" description="Polar residues" evidence="1">
    <location>
        <begin position="237"/>
        <end position="248"/>
    </location>
</feature>
<feature type="chain" id="PRO_5025490203" evidence="2">
    <location>
        <begin position="20"/>
        <end position="264"/>
    </location>
</feature>
<keyword evidence="4" id="KW-1185">Reference proteome</keyword>
<evidence type="ECO:0000256" key="2">
    <source>
        <dbReference type="SAM" id="SignalP"/>
    </source>
</evidence>
<feature type="region of interest" description="Disordered" evidence="1">
    <location>
        <begin position="223"/>
        <end position="264"/>
    </location>
</feature>
<reference evidence="3" key="1">
    <citation type="journal article" date="2020" name="Stud. Mycol.">
        <title>101 Dothideomycetes genomes: a test case for predicting lifestyles and emergence of pathogens.</title>
        <authorList>
            <person name="Haridas S."/>
            <person name="Albert R."/>
            <person name="Binder M."/>
            <person name="Bloem J."/>
            <person name="Labutti K."/>
            <person name="Salamov A."/>
            <person name="Andreopoulos B."/>
            <person name="Baker S."/>
            <person name="Barry K."/>
            <person name="Bills G."/>
            <person name="Bluhm B."/>
            <person name="Cannon C."/>
            <person name="Castanera R."/>
            <person name="Culley D."/>
            <person name="Daum C."/>
            <person name="Ezra D."/>
            <person name="Gonzalez J."/>
            <person name="Henrissat B."/>
            <person name="Kuo A."/>
            <person name="Liang C."/>
            <person name="Lipzen A."/>
            <person name="Lutzoni F."/>
            <person name="Magnuson J."/>
            <person name="Mondo S."/>
            <person name="Nolan M."/>
            <person name="Ohm R."/>
            <person name="Pangilinan J."/>
            <person name="Park H.-J."/>
            <person name="Ramirez L."/>
            <person name="Alfaro M."/>
            <person name="Sun H."/>
            <person name="Tritt A."/>
            <person name="Yoshinaga Y."/>
            <person name="Zwiers L.-H."/>
            <person name="Turgeon B."/>
            <person name="Goodwin S."/>
            <person name="Spatafora J."/>
            <person name="Crous P."/>
            <person name="Grigoriev I."/>
        </authorList>
    </citation>
    <scope>NUCLEOTIDE SEQUENCE</scope>
    <source>
        <strain evidence="3">CBS 269.34</strain>
    </source>
</reference>
<evidence type="ECO:0000313" key="3">
    <source>
        <dbReference type="EMBL" id="KAF2488303.1"/>
    </source>
</evidence>
<protein>
    <submittedName>
        <fullName evidence="3">Uncharacterized protein</fullName>
    </submittedName>
</protein>
<evidence type="ECO:0000256" key="1">
    <source>
        <dbReference type="SAM" id="MobiDB-lite"/>
    </source>
</evidence>
<dbReference type="Proteomes" id="UP000799750">
    <property type="component" value="Unassembled WGS sequence"/>
</dbReference>
<dbReference type="PANTHER" id="PTHR38049">
    <property type="entry name" value="RICIN B LECTIN DOMAIN-CONTAINING PROTEIN"/>
    <property type="match status" value="1"/>
</dbReference>
<name>A0A6A6Q9M8_9PEZI</name>
<accession>A0A6A6Q9M8</accession>
<sequence length="264" mass="29466">MPLGLFLGGCIVAIPVVTGVAEGVSEQKKQNEEANNEERMIKFNLEVFCGAGSSSKDQVHGNIVVLRHNKAWLCPQVPETHTPIPQVEGLSPPLHPFAGFYIQYPDENRSPPQRGLVSTISDDPPMLNWLYVDKETQEIKYGNRTASIEHLVGDWDWTEDHAGLLLEKWEGFVAVDEGEEGKDGLKWALYYDRYNDKLDKGNLVDGQEILEVSLERKVQSAEQQLKQMEEAEKKMQVKSSGGMSSQFTAPAAEAKRKAAAQQKN</sequence>
<proteinExistence type="predicted"/>
<evidence type="ECO:0000313" key="4">
    <source>
        <dbReference type="Proteomes" id="UP000799750"/>
    </source>
</evidence>
<dbReference type="OrthoDB" id="3928002at2759"/>
<organism evidence="3 4">
    <name type="scientific">Lophium mytilinum</name>
    <dbReference type="NCBI Taxonomy" id="390894"/>
    <lineage>
        <taxon>Eukaryota</taxon>
        <taxon>Fungi</taxon>
        <taxon>Dikarya</taxon>
        <taxon>Ascomycota</taxon>
        <taxon>Pezizomycotina</taxon>
        <taxon>Dothideomycetes</taxon>
        <taxon>Pleosporomycetidae</taxon>
        <taxon>Mytilinidiales</taxon>
        <taxon>Mytilinidiaceae</taxon>
        <taxon>Lophium</taxon>
    </lineage>
</organism>